<keyword evidence="3" id="KW-1185">Reference proteome</keyword>
<sequence length="120" mass="13474">METNKHLTSYLKQLLRLLKKEKKALVKNDGVQIEKIVKQKEQLVEPLNSFKGVPSAEEKKLIAEIKQVQNDNLLLTKQAIAFNDRFLSAVGTGMKKANSTYSSSGRLASQEDLGFINHSM</sequence>
<dbReference type="Proteomes" id="UP001268577">
    <property type="component" value="Unassembled WGS sequence"/>
</dbReference>
<dbReference type="EMBL" id="NGKB01000005">
    <property type="protein sequence ID" value="RSU15358.1"/>
    <property type="molecule type" value="Genomic_DNA"/>
</dbReference>
<evidence type="ECO:0000313" key="3">
    <source>
        <dbReference type="Proteomes" id="UP000288028"/>
    </source>
</evidence>
<reference evidence="1" key="2">
    <citation type="submission" date="2023-03" db="EMBL/GenBank/DDBJ databases">
        <authorList>
            <person name="Shen W."/>
            <person name="Cai J."/>
        </authorList>
    </citation>
    <scope>NUCLEOTIDE SEQUENCE</scope>
    <source>
        <strain evidence="1">P96-3</strain>
    </source>
</reference>
<dbReference type="EMBL" id="JARQBZ010000009">
    <property type="protein sequence ID" value="MDT2833654.1"/>
    <property type="molecule type" value="Genomic_DNA"/>
</dbReference>
<dbReference type="OrthoDB" id="2200190at2"/>
<keyword evidence="1" id="KW-0966">Cell projection</keyword>
<dbReference type="GO" id="GO:0044780">
    <property type="term" value="P:bacterial-type flagellum assembly"/>
    <property type="evidence" value="ECO:0007669"/>
    <property type="project" value="InterPro"/>
</dbReference>
<reference evidence="2 3" key="1">
    <citation type="submission" date="2017-05" db="EMBL/GenBank/DDBJ databases">
        <title>Vagococcus spp. assemblies.</title>
        <authorList>
            <person name="Gulvik C.A."/>
        </authorList>
    </citation>
    <scope>NUCLEOTIDE SEQUENCE [LARGE SCALE GENOMIC DNA]</scope>
    <source>
        <strain evidence="2 3">SS1714</strain>
    </source>
</reference>
<dbReference type="InterPro" id="IPR036679">
    <property type="entry name" value="FlgN-like_sf"/>
</dbReference>
<dbReference type="Gene3D" id="1.20.58.300">
    <property type="entry name" value="FlgN-like"/>
    <property type="match status" value="1"/>
</dbReference>
<dbReference type="AlphaFoldDB" id="A0A430B4Y2"/>
<dbReference type="GeneID" id="95580688"/>
<evidence type="ECO:0000313" key="1">
    <source>
        <dbReference type="EMBL" id="MDT2833654.1"/>
    </source>
</evidence>
<dbReference type="SUPFAM" id="SSF140566">
    <property type="entry name" value="FlgN-like"/>
    <property type="match status" value="1"/>
</dbReference>
<protein>
    <submittedName>
        <fullName evidence="1">Flagellar protein FlgN</fullName>
    </submittedName>
</protein>
<proteinExistence type="predicted"/>
<evidence type="ECO:0000313" key="2">
    <source>
        <dbReference type="EMBL" id="RSU15358.1"/>
    </source>
</evidence>
<organism evidence="2 3">
    <name type="scientific">Vagococcus carniphilus</name>
    <dbReference type="NCBI Taxonomy" id="218144"/>
    <lineage>
        <taxon>Bacteria</taxon>
        <taxon>Bacillati</taxon>
        <taxon>Bacillota</taxon>
        <taxon>Bacilli</taxon>
        <taxon>Lactobacillales</taxon>
        <taxon>Enterococcaceae</taxon>
        <taxon>Vagococcus</taxon>
    </lineage>
</organism>
<comment type="caution">
    <text evidence="2">The sequence shown here is derived from an EMBL/GenBank/DDBJ whole genome shotgun (WGS) entry which is preliminary data.</text>
</comment>
<dbReference type="Proteomes" id="UP000288028">
    <property type="component" value="Unassembled WGS sequence"/>
</dbReference>
<dbReference type="RefSeq" id="WP_126793160.1">
    <property type="nucleotide sequence ID" value="NZ_CP060720.1"/>
</dbReference>
<accession>A0A430B4Y2</accession>
<gene>
    <name evidence="2" type="ORF">CBF28_06440</name>
    <name evidence="1" type="ORF">P7H70_06260</name>
</gene>
<keyword evidence="1" id="KW-0969">Cilium</keyword>
<keyword evidence="1" id="KW-0282">Flagellum</keyword>
<name>A0A430B4Y2_9ENTE</name>